<dbReference type="PANTHER" id="PTHR13693">
    <property type="entry name" value="CLASS II AMINOTRANSFERASE/8-AMINO-7-OXONONANOATE SYNTHASE"/>
    <property type="match status" value="1"/>
</dbReference>
<proteinExistence type="inferred from homology"/>
<dbReference type="InterPro" id="IPR015422">
    <property type="entry name" value="PyrdxlP-dep_Trfase_small"/>
</dbReference>
<evidence type="ECO:0000256" key="5">
    <source>
        <dbReference type="ARBA" id="ARBA00022898"/>
    </source>
</evidence>
<dbReference type="EMBL" id="JACRVF010000001">
    <property type="protein sequence ID" value="MBC5992502.1"/>
    <property type="molecule type" value="Genomic_DNA"/>
</dbReference>
<evidence type="ECO:0000256" key="1">
    <source>
        <dbReference type="ARBA" id="ARBA00001933"/>
    </source>
</evidence>
<evidence type="ECO:0000256" key="3">
    <source>
        <dbReference type="ARBA" id="ARBA00010008"/>
    </source>
</evidence>
<sequence>MSHNHLLNRLQQKLEEREVQGNLRQLKTTSALIDFCSNDYLGFARSEKLRALVQEYENKYKHLPMGATGSRLLSGNNTLFKELEETIAQYHHGEAALLFNSGYAANVGLLSALPQRGDSIFYDEAIHASIKDGMRLSFAKSYSFKHNNLKDLRRKLSHATGTAFVVVESVYSMDGDMAPLAELAQLCQEQSIALIVDEAHAVGLYGPKGEGLTVALGLEDKVFAQVITYGKAMGSHGAAVVGSKVLRDYLINFSRAFIYTTGLPTHALITLQCAYKLLPELDKERQHVNKLAEHLLEQLNKVKGIRCAPEESVILSVFLESGDIKKLKELALYLQQSGFDVRPVLSPTVPQGQERLRIIVHAYNTEEEIEGLVQAIAKGT</sequence>
<evidence type="ECO:0000313" key="9">
    <source>
        <dbReference type="Proteomes" id="UP000603640"/>
    </source>
</evidence>
<keyword evidence="4" id="KW-0808">Transferase</keyword>
<feature type="domain" description="Aminotransferase class I/classII large" evidence="7">
    <location>
        <begin position="32"/>
        <end position="376"/>
    </location>
</feature>
<evidence type="ECO:0000256" key="2">
    <source>
        <dbReference type="ARBA" id="ARBA00005189"/>
    </source>
</evidence>
<dbReference type="InterPro" id="IPR050087">
    <property type="entry name" value="AON_synthase_class-II"/>
</dbReference>
<protein>
    <submittedName>
        <fullName evidence="8">8-amino-7-oxononanoate synthase</fullName>
    </submittedName>
</protein>
<comment type="pathway">
    <text evidence="2">Lipid metabolism.</text>
</comment>
<dbReference type="GO" id="GO:0016740">
    <property type="term" value="F:transferase activity"/>
    <property type="evidence" value="ECO:0007669"/>
    <property type="project" value="UniProtKB-KW"/>
</dbReference>
<dbReference type="InterPro" id="IPR015421">
    <property type="entry name" value="PyrdxlP-dep_Trfase_major"/>
</dbReference>
<evidence type="ECO:0000259" key="7">
    <source>
        <dbReference type="Pfam" id="PF00155"/>
    </source>
</evidence>
<gene>
    <name evidence="8" type="ORF">H8S84_06615</name>
</gene>
<dbReference type="PANTHER" id="PTHR13693:SF77">
    <property type="entry name" value="8-AMINO-7-OXONONANOATE SYNTHASE"/>
    <property type="match status" value="1"/>
</dbReference>
<organism evidence="8 9">
    <name type="scientific">Pontibacter cellulosilyticus</name>
    <dbReference type="NCBI Taxonomy" id="1720253"/>
    <lineage>
        <taxon>Bacteria</taxon>
        <taxon>Pseudomonadati</taxon>
        <taxon>Bacteroidota</taxon>
        <taxon>Cytophagia</taxon>
        <taxon>Cytophagales</taxon>
        <taxon>Hymenobacteraceae</taxon>
        <taxon>Pontibacter</taxon>
    </lineage>
</organism>
<evidence type="ECO:0000313" key="8">
    <source>
        <dbReference type="EMBL" id="MBC5992502.1"/>
    </source>
</evidence>
<dbReference type="Gene3D" id="3.90.1150.10">
    <property type="entry name" value="Aspartate Aminotransferase, domain 1"/>
    <property type="match status" value="1"/>
</dbReference>
<dbReference type="InterPro" id="IPR001917">
    <property type="entry name" value="Aminotrans_II_pyridoxalP_BS"/>
</dbReference>
<dbReference type="Gene3D" id="3.40.640.10">
    <property type="entry name" value="Type I PLP-dependent aspartate aminotransferase-like (Major domain)"/>
    <property type="match status" value="1"/>
</dbReference>
<dbReference type="Proteomes" id="UP000603640">
    <property type="component" value="Unassembled WGS sequence"/>
</dbReference>
<comment type="similarity">
    <text evidence="3">Belongs to the class-II pyridoxal-phosphate-dependent aminotransferase family. BioF subfamily.</text>
</comment>
<evidence type="ECO:0000256" key="6">
    <source>
        <dbReference type="RuleBase" id="RU003693"/>
    </source>
</evidence>
<evidence type="ECO:0000256" key="4">
    <source>
        <dbReference type="ARBA" id="ARBA00022679"/>
    </source>
</evidence>
<comment type="cofactor">
    <cofactor evidence="1 6">
        <name>pyridoxal 5'-phosphate</name>
        <dbReference type="ChEBI" id="CHEBI:597326"/>
    </cofactor>
</comment>
<dbReference type="Pfam" id="PF00155">
    <property type="entry name" value="Aminotran_1_2"/>
    <property type="match status" value="1"/>
</dbReference>
<keyword evidence="9" id="KW-1185">Reference proteome</keyword>
<name>A0A923N698_9BACT</name>
<keyword evidence="5 6" id="KW-0663">Pyridoxal phosphate</keyword>
<dbReference type="InterPro" id="IPR015424">
    <property type="entry name" value="PyrdxlP-dep_Trfase"/>
</dbReference>
<reference evidence="8" key="1">
    <citation type="submission" date="2020-08" db="EMBL/GenBank/DDBJ databases">
        <title>Pontibacter sp. SD6 16S ribosomal RNA gene Genome sequencing and assembly.</title>
        <authorList>
            <person name="Kang M."/>
        </authorList>
    </citation>
    <scope>NUCLEOTIDE SEQUENCE</scope>
    <source>
        <strain evidence="8">SD6</strain>
    </source>
</reference>
<dbReference type="AlphaFoldDB" id="A0A923N698"/>
<dbReference type="InterPro" id="IPR004839">
    <property type="entry name" value="Aminotransferase_I/II_large"/>
</dbReference>
<dbReference type="GO" id="GO:0030170">
    <property type="term" value="F:pyridoxal phosphate binding"/>
    <property type="evidence" value="ECO:0007669"/>
    <property type="project" value="InterPro"/>
</dbReference>
<comment type="caution">
    <text evidence="8">The sequence shown here is derived from an EMBL/GenBank/DDBJ whole genome shotgun (WGS) entry which is preliminary data.</text>
</comment>
<accession>A0A923N698</accession>
<dbReference type="SUPFAM" id="SSF53383">
    <property type="entry name" value="PLP-dependent transferases"/>
    <property type="match status" value="1"/>
</dbReference>
<dbReference type="PROSITE" id="PS00599">
    <property type="entry name" value="AA_TRANSFER_CLASS_2"/>
    <property type="match status" value="1"/>
</dbReference>